<dbReference type="EMBL" id="CP014671">
    <property type="protein sequence ID" value="ANX03486.1"/>
    <property type="molecule type" value="Genomic_DNA"/>
</dbReference>
<dbReference type="EC" id="2.3.1.266" evidence="5"/>
<dbReference type="AlphaFoldDB" id="A0A1B1YRR6"/>
<dbReference type="NCBIfam" id="TIGR01575">
    <property type="entry name" value="rimI"/>
    <property type="match status" value="1"/>
</dbReference>
<feature type="binding site" evidence="5">
    <location>
        <position position="122"/>
    </location>
    <ligand>
        <name>acetyl-CoA</name>
        <dbReference type="ChEBI" id="CHEBI:57288"/>
    </ligand>
</feature>
<dbReference type="InterPro" id="IPR006464">
    <property type="entry name" value="AcTrfase_RimI/Ard1"/>
</dbReference>
<organism evidence="7 8">
    <name type="scientific">Immundisolibacter cernigliae</name>
    <dbReference type="NCBI Taxonomy" id="1810504"/>
    <lineage>
        <taxon>Bacteria</taxon>
        <taxon>Pseudomonadati</taxon>
        <taxon>Pseudomonadota</taxon>
        <taxon>Gammaproteobacteria</taxon>
        <taxon>Immundisolibacterales</taxon>
        <taxon>Immundisolibacteraceae</taxon>
        <taxon>Immundisolibacter</taxon>
    </lineage>
</organism>
<dbReference type="InterPro" id="IPR043690">
    <property type="entry name" value="RimI"/>
</dbReference>
<dbReference type="STRING" id="1810504.PG2T_04290"/>
<dbReference type="InterPro" id="IPR000182">
    <property type="entry name" value="GNAT_dom"/>
</dbReference>
<dbReference type="InterPro" id="IPR050680">
    <property type="entry name" value="YpeA/RimI_acetyltransf"/>
</dbReference>
<dbReference type="PANTHER" id="PTHR43420">
    <property type="entry name" value="ACETYLTRANSFERASE"/>
    <property type="match status" value="1"/>
</dbReference>
<gene>
    <name evidence="5" type="primary">rimI</name>
    <name evidence="7" type="ORF">PG2T_04290</name>
</gene>
<keyword evidence="3 5" id="KW-0808">Transferase</keyword>
<dbReference type="InParanoid" id="A0A1B1YRR6"/>
<comment type="caution">
    <text evidence="5">Lacks conserved residue(s) required for the propagation of feature annotation.</text>
</comment>
<reference evidence="8" key="1">
    <citation type="submission" date="2016-03" db="EMBL/GenBank/DDBJ databases">
        <title>Complete genome sequence of Solimmundus cernigliae, representing a novel lineage of polycyclic aromatic hydrocarbon degraders within the Gammaproteobacteria.</title>
        <authorList>
            <person name="Singleton D.R."/>
            <person name="Dickey A.N."/>
            <person name="Scholl E.H."/>
            <person name="Wright F.A."/>
            <person name="Aitken M.D."/>
        </authorList>
    </citation>
    <scope>NUCLEOTIDE SEQUENCE [LARGE SCALE GENOMIC DNA]</scope>
    <source>
        <strain evidence="8">TR3.2</strain>
    </source>
</reference>
<feature type="active site" description="Proton donor" evidence="5">
    <location>
        <position position="129"/>
    </location>
</feature>
<accession>A0A1B1YRR6</accession>
<dbReference type="FunCoup" id="A0A1B1YRR6">
    <property type="interactions" value="239"/>
</dbReference>
<comment type="similarity">
    <text evidence="1 5">Belongs to the acetyltransferase family. RimI subfamily.</text>
</comment>
<dbReference type="GO" id="GO:0008999">
    <property type="term" value="F:protein-N-terminal-alanine acetyltransferase activity"/>
    <property type="evidence" value="ECO:0007669"/>
    <property type="project" value="UniProtKB-UniRule"/>
</dbReference>
<sequence length="163" mass="17723">MAARLPDPDTHGVIAVRAMAVADVPAVAAIEKQAYPAVQAWSEGIFRDCLRVGYLCQVLEVDAELAGYGILSIAAGEAHLLNVCVAPGRQGRGLGRRLVEHFLDLADRYKAHTVYLEVRPSNTPARALYKSLGFRRIGVRKSYYPAAPGEPREDAIQLARDIA</sequence>
<evidence type="ECO:0000256" key="4">
    <source>
        <dbReference type="ARBA" id="ARBA00023315"/>
    </source>
</evidence>
<name>A0A1B1YRR6_9GAMM</name>
<dbReference type="GO" id="GO:0005737">
    <property type="term" value="C:cytoplasm"/>
    <property type="evidence" value="ECO:0007669"/>
    <property type="project" value="UniProtKB-SubCell"/>
</dbReference>
<protein>
    <recommendedName>
        <fullName evidence="5">[Ribosomal protein bS18]-alanine N-acetyltransferase</fullName>
        <ecNumber evidence="5">2.3.1.266</ecNumber>
    </recommendedName>
</protein>
<feature type="active site" description="Proton acceptor" evidence="5">
    <location>
        <position position="117"/>
    </location>
</feature>
<dbReference type="SUPFAM" id="SSF55729">
    <property type="entry name" value="Acyl-CoA N-acyltransferases (Nat)"/>
    <property type="match status" value="1"/>
</dbReference>
<feature type="domain" description="N-acetyltransferase" evidence="6">
    <location>
        <begin position="14"/>
        <end position="163"/>
    </location>
</feature>
<comment type="subcellular location">
    <subcellularLocation>
        <location evidence="5">Cytoplasm</location>
    </subcellularLocation>
</comment>
<dbReference type="OrthoDB" id="9796919at2"/>
<keyword evidence="4 5" id="KW-0012">Acyltransferase</keyword>
<keyword evidence="8" id="KW-1185">Reference proteome</keyword>
<comment type="function">
    <text evidence="5">Acetylates the N-terminal alanine of ribosomal protein bS18.</text>
</comment>
<dbReference type="PROSITE" id="PS51186">
    <property type="entry name" value="GNAT"/>
    <property type="match status" value="1"/>
</dbReference>
<dbReference type="Gene3D" id="3.40.630.30">
    <property type="match status" value="1"/>
</dbReference>
<evidence type="ECO:0000256" key="1">
    <source>
        <dbReference type="ARBA" id="ARBA00005395"/>
    </source>
</evidence>
<evidence type="ECO:0000256" key="3">
    <source>
        <dbReference type="ARBA" id="ARBA00022679"/>
    </source>
</evidence>
<proteinExistence type="inferred from homology"/>
<keyword evidence="2 5" id="KW-0963">Cytoplasm</keyword>
<comment type="catalytic activity">
    <reaction evidence="5">
        <text>N-terminal L-alanyl-[ribosomal protein bS18] + acetyl-CoA = N-terminal N(alpha)-acetyl-L-alanyl-[ribosomal protein bS18] + CoA + H(+)</text>
        <dbReference type="Rhea" id="RHEA:43756"/>
        <dbReference type="Rhea" id="RHEA-COMP:10676"/>
        <dbReference type="Rhea" id="RHEA-COMP:10677"/>
        <dbReference type="ChEBI" id="CHEBI:15378"/>
        <dbReference type="ChEBI" id="CHEBI:57287"/>
        <dbReference type="ChEBI" id="CHEBI:57288"/>
        <dbReference type="ChEBI" id="CHEBI:64718"/>
        <dbReference type="ChEBI" id="CHEBI:83683"/>
        <dbReference type="EC" id="2.3.1.266"/>
    </reaction>
</comment>
<evidence type="ECO:0000313" key="7">
    <source>
        <dbReference type="EMBL" id="ANX03486.1"/>
    </source>
</evidence>
<dbReference type="KEGG" id="gbi:PG2T_04290"/>
<evidence type="ECO:0000313" key="8">
    <source>
        <dbReference type="Proteomes" id="UP000092952"/>
    </source>
</evidence>
<dbReference type="PANTHER" id="PTHR43420:SF44">
    <property type="entry name" value="ACETYLTRANSFERASE YPEA"/>
    <property type="match status" value="1"/>
</dbReference>
<evidence type="ECO:0000256" key="5">
    <source>
        <dbReference type="HAMAP-Rule" id="MF_02210"/>
    </source>
</evidence>
<dbReference type="HAMAP" id="MF_02210">
    <property type="entry name" value="RimI"/>
    <property type="match status" value="1"/>
</dbReference>
<evidence type="ECO:0000259" key="6">
    <source>
        <dbReference type="PROSITE" id="PS51186"/>
    </source>
</evidence>
<dbReference type="InterPro" id="IPR016181">
    <property type="entry name" value="Acyl_CoA_acyltransferase"/>
</dbReference>
<dbReference type="Pfam" id="PF00583">
    <property type="entry name" value="Acetyltransf_1"/>
    <property type="match status" value="1"/>
</dbReference>
<evidence type="ECO:0000256" key="2">
    <source>
        <dbReference type="ARBA" id="ARBA00022490"/>
    </source>
</evidence>
<dbReference type="Proteomes" id="UP000092952">
    <property type="component" value="Chromosome"/>
</dbReference>